<keyword evidence="3 7" id="KW-0812">Transmembrane</keyword>
<dbReference type="GO" id="GO:0016020">
    <property type="term" value="C:membrane"/>
    <property type="evidence" value="ECO:0007669"/>
    <property type="project" value="UniProtKB-SubCell"/>
</dbReference>
<dbReference type="PANTHER" id="PTHR16172">
    <property type="entry name" value="MAJOR FACILITATOR SUPERFAMILY DOMAIN-CONTAINING PROTEIN 6-LIKE"/>
    <property type="match status" value="1"/>
</dbReference>
<keyword evidence="4 7" id="KW-1133">Transmembrane helix</keyword>
<dbReference type="CDD" id="cd17335">
    <property type="entry name" value="MFS_MFSD6"/>
    <property type="match status" value="1"/>
</dbReference>
<organism evidence="9 10">
    <name type="scientific">Trachymyrmex septentrionalis</name>
    <dbReference type="NCBI Taxonomy" id="34720"/>
    <lineage>
        <taxon>Eukaryota</taxon>
        <taxon>Metazoa</taxon>
        <taxon>Ecdysozoa</taxon>
        <taxon>Arthropoda</taxon>
        <taxon>Hexapoda</taxon>
        <taxon>Insecta</taxon>
        <taxon>Pterygota</taxon>
        <taxon>Neoptera</taxon>
        <taxon>Endopterygota</taxon>
        <taxon>Hymenoptera</taxon>
        <taxon>Apocrita</taxon>
        <taxon>Aculeata</taxon>
        <taxon>Formicoidea</taxon>
        <taxon>Formicidae</taxon>
        <taxon>Myrmicinae</taxon>
        <taxon>Trachymyrmex</taxon>
    </lineage>
</organism>
<keyword evidence="5 7" id="KW-0472">Membrane</keyword>
<feature type="transmembrane region" description="Helical" evidence="7">
    <location>
        <begin position="575"/>
        <end position="599"/>
    </location>
</feature>
<dbReference type="Proteomes" id="UP000078541">
    <property type="component" value="Unassembled WGS sequence"/>
</dbReference>
<feature type="transmembrane region" description="Helical" evidence="7">
    <location>
        <begin position="638"/>
        <end position="657"/>
    </location>
</feature>
<feature type="transmembrane region" description="Helical" evidence="7">
    <location>
        <begin position="729"/>
        <end position="747"/>
    </location>
</feature>
<accession>A0A195F0Z5</accession>
<evidence type="ECO:0000256" key="7">
    <source>
        <dbReference type="SAM" id="Phobius"/>
    </source>
</evidence>
<proteinExistence type="inferred from homology"/>
<protein>
    <submittedName>
        <fullName evidence="9">Major facilitator superfamily domain-containing protein 6-B</fullName>
    </submittedName>
</protein>
<keyword evidence="10" id="KW-1185">Reference proteome</keyword>
<evidence type="ECO:0000256" key="3">
    <source>
        <dbReference type="ARBA" id="ARBA00022692"/>
    </source>
</evidence>
<dbReference type="PANTHER" id="PTHR16172:SF35">
    <property type="entry name" value="MAJOR FACILITATOR SUPERFAMILY (MFS) PROFILE DOMAIN-CONTAINING PROTEIN"/>
    <property type="match status" value="1"/>
</dbReference>
<reference evidence="9 10" key="1">
    <citation type="submission" date="2016-03" db="EMBL/GenBank/DDBJ databases">
        <title>Trachymyrmex septentrionalis WGS genome.</title>
        <authorList>
            <person name="Nygaard S."/>
            <person name="Hu H."/>
            <person name="Boomsma J."/>
            <person name="Zhang G."/>
        </authorList>
    </citation>
    <scope>NUCLEOTIDE SEQUENCE [LARGE SCALE GENOMIC DNA]</scope>
    <source>
        <strain evidence="9">Tsep2-gDNA-1</strain>
        <tissue evidence="9">Whole body</tissue>
    </source>
</reference>
<feature type="transmembrane region" description="Helical" evidence="7">
    <location>
        <begin position="445"/>
        <end position="474"/>
    </location>
</feature>
<dbReference type="Gene3D" id="1.20.1250.20">
    <property type="entry name" value="MFS general substrate transporter like domains"/>
    <property type="match status" value="3"/>
</dbReference>
<feature type="transmembrane region" description="Helical" evidence="7">
    <location>
        <begin position="486"/>
        <end position="506"/>
    </location>
</feature>
<gene>
    <name evidence="9" type="ORF">ALC56_11352</name>
</gene>
<feature type="transmembrane region" description="Helical" evidence="7">
    <location>
        <begin position="21"/>
        <end position="41"/>
    </location>
</feature>
<evidence type="ECO:0000256" key="1">
    <source>
        <dbReference type="ARBA" id="ARBA00004141"/>
    </source>
</evidence>
<dbReference type="EMBL" id="KQ981864">
    <property type="protein sequence ID" value="KYN34245.1"/>
    <property type="molecule type" value="Genomic_DNA"/>
</dbReference>
<evidence type="ECO:0000256" key="4">
    <source>
        <dbReference type="ARBA" id="ARBA00022989"/>
    </source>
</evidence>
<feature type="transmembrane region" description="Helical" evidence="7">
    <location>
        <begin position="56"/>
        <end position="77"/>
    </location>
</feature>
<dbReference type="AlphaFoldDB" id="A0A195F0Z5"/>
<feature type="transmembrane region" description="Helical" evidence="7">
    <location>
        <begin position="533"/>
        <end position="554"/>
    </location>
</feature>
<evidence type="ECO:0000313" key="10">
    <source>
        <dbReference type="Proteomes" id="UP000078541"/>
    </source>
</evidence>
<dbReference type="InterPro" id="IPR024989">
    <property type="entry name" value="MFS_assoc_dom"/>
</dbReference>
<feature type="compositionally biased region" description="Basic and acidic residues" evidence="6">
    <location>
        <begin position="810"/>
        <end position="822"/>
    </location>
</feature>
<feature type="transmembrane region" description="Helical" evidence="7">
    <location>
        <begin position="605"/>
        <end position="626"/>
    </location>
</feature>
<name>A0A195F0Z5_9HYME</name>
<evidence type="ECO:0000256" key="2">
    <source>
        <dbReference type="ARBA" id="ARBA00005241"/>
    </source>
</evidence>
<feature type="transmembrane region" description="Helical" evidence="7">
    <location>
        <begin position="135"/>
        <end position="156"/>
    </location>
</feature>
<comment type="similarity">
    <text evidence="2">Belongs to the major facilitator superfamily. MFSD6 family.</text>
</comment>
<evidence type="ECO:0000259" key="8">
    <source>
        <dbReference type="Pfam" id="PF12832"/>
    </source>
</evidence>
<sequence length="851" mass="96139">MITTKIFFSRIIKDFKSKELMPLKLIFFVQASTLYVLYPYLTIHMRELGINVEETAIMSSITPLVAMVMPPLAGMLADRIGNFRLLVSSCNSYVFQKYFIHPQIYHKHHIYLKYILNPNKFNISIKIVKLKQIRILLSLFSAFGGLAALLLLLVPIGRVTVHFPQKIIMDLGCEGRNGSLLHTMSQIHPCETKLESEEIAVNVESCGFVCHVETNNETDGSQILKSRLYTVRHLNFQTGVNTSYKYIVAPSDLATSIQQEDMKEHRQLKNNEFFKTSIRQVSKTHYFFPTDQLFSFSCVSLSGHVQDNFTTDTSFRISRNHTSCVFDNFMDNINRTINYHLYKSKIKSLKPDEDDLQEEQQRYLSEKISWAGEDLKKPICDDLESNINNQITIQVRLYDHEANLEATNRVLNINECKKKCIVTLPRNAVCSNMNMEVEYNVKLTFWLYLVIRVFIGIIGGTTFAMFEGAVIAILREQEADYGLQRIYGSIGGMISSPLSGLLIDYASKGIPHNLKSNFVESLIKILLIFRPAFYLYAALKLASGVLMLLINLEFKAPAKNVVRDVFIVLRNIETAVLFLACFVLGTAWGYIESFLFWLIQDLGGSRSLMGITVAVGGIAGIPLLALSGPIISKIGHANVLFIGFVFYAIRLCGYSLIYDPWLTLIFEALESVTTSLSFTAAVTYAAKLSTTSTDSSIQGLLGGVYYGVGKGSGSLIGGYLMKFFGTRPTYQIFAVVTLLTGIIYFIFNVTYLKKRSQLEGNDIVKKKPKNINEQDSPEKHKNDISFDEKSRNSQINNKSSMMGKNNKGFVNEESHNNKKTDELNPTEIEAIRNAKNIDELNEIQLENIRTN</sequence>
<dbReference type="Pfam" id="PF12832">
    <property type="entry name" value="MFS_1_like"/>
    <property type="match status" value="1"/>
</dbReference>
<evidence type="ECO:0000256" key="5">
    <source>
        <dbReference type="ARBA" id="ARBA00023136"/>
    </source>
</evidence>
<dbReference type="STRING" id="34720.A0A195F0Z5"/>
<feature type="compositionally biased region" description="Basic and acidic residues" evidence="6">
    <location>
        <begin position="768"/>
        <end position="791"/>
    </location>
</feature>
<feature type="domain" description="Major facilitator superfamily associated" evidence="8">
    <location>
        <begin position="21"/>
        <end position="731"/>
    </location>
</feature>
<feature type="compositionally biased region" description="Low complexity" evidence="6">
    <location>
        <begin position="796"/>
        <end position="808"/>
    </location>
</feature>
<evidence type="ECO:0000256" key="6">
    <source>
        <dbReference type="SAM" id="MobiDB-lite"/>
    </source>
</evidence>
<evidence type="ECO:0000313" key="9">
    <source>
        <dbReference type="EMBL" id="KYN34245.1"/>
    </source>
</evidence>
<feature type="region of interest" description="Disordered" evidence="6">
    <location>
        <begin position="768"/>
        <end position="824"/>
    </location>
</feature>
<dbReference type="InterPro" id="IPR051717">
    <property type="entry name" value="MFS_MFSD6"/>
</dbReference>
<comment type="subcellular location">
    <subcellularLocation>
        <location evidence="1">Membrane</location>
        <topology evidence="1">Multi-pass membrane protein</topology>
    </subcellularLocation>
</comment>
<dbReference type="SUPFAM" id="SSF103473">
    <property type="entry name" value="MFS general substrate transporter"/>
    <property type="match status" value="2"/>
</dbReference>
<dbReference type="InterPro" id="IPR036259">
    <property type="entry name" value="MFS_trans_sf"/>
</dbReference>